<dbReference type="Pfam" id="PF01546">
    <property type="entry name" value="Peptidase_M20"/>
    <property type="match status" value="1"/>
</dbReference>
<feature type="binding site" evidence="3">
    <location>
        <position position="176"/>
    </location>
    <ligand>
        <name>Mn(2+)</name>
        <dbReference type="ChEBI" id="CHEBI:29035"/>
        <label>2</label>
    </ligand>
</feature>
<dbReference type="Gene3D" id="3.40.630.10">
    <property type="entry name" value="Zn peptidases"/>
    <property type="match status" value="1"/>
</dbReference>
<feature type="binding site" evidence="3">
    <location>
        <position position="375"/>
    </location>
    <ligand>
        <name>Mn(2+)</name>
        <dbReference type="ChEBI" id="CHEBI:29035"/>
        <label>2</label>
    </ligand>
</feature>
<keyword evidence="3" id="KW-0464">Manganese</keyword>
<dbReference type="FunFam" id="3.30.70.360:FF:000014">
    <property type="entry name" value="N-acyl-L-amino acid amidohydrolase"/>
    <property type="match status" value="1"/>
</dbReference>
<evidence type="ECO:0000256" key="3">
    <source>
        <dbReference type="PIRSR" id="PIRSR005962-1"/>
    </source>
</evidence>
<feature type="binding site" evidence="3">
    <location>
        <position position="117"/>
    </location>
    <ligand>
        <name>Mn(2+)</name>
        <dbReference type="ChEBI" id="CHEBI:29035"/>
        <label>2</label>
    </ligand>
</feature>
<dbReference type="EMBL" id="RXFT01000009">
    <property type="protein sequence ID" value="RUR69631.1"/>
    <property type="molecule type" value="Genomic_DNA"/>
</dbReference>
<comment type="similarity">
    <text evidence="1">Belongs to the peptidase M20 family.</text>
</comment>
<dbReference type="Gene3D" id="3.30.70.360">
    <property type="match status" value="1"/>
</dbReference>
<dbReference type="GO" id="GO:0016787">
    <property type="term" value="F:hydrolase activity"/>
    <property type="evidence" value="ECO:0007669"/>
    <property type="project" value="UniProtKB-KW"/>
</dbReference>
<dbReference type="InterPro" id="IPR036264">
    <property type="entry name" value="Bact_exopeptidase_dim_dom"/>
</dbReference>
<dbReference type="InterPro" id="IPR011650">
    <property type="entry name" value="Peptidase_M20_dimer"/>
</dbReference>
<organism evidence="5 6">
    <name type="scientific">Variovorax guangxiensis</name>
    <dbReference type="NCBI Taxonomy" id="1775474"/>
    <lineage>
        <taxon>Bacteria</taxon>
        <taxon>Pseudomonadati</taxon>
        <taxon>Pseudomonadota</taxon>
        <taxon>Betaproteobacteria</taxon>
        <taxon>Burkholderiales</taxon>
        <taxon>Comamonadaceae</taxon>
        <taxon>Variovorax</taxon>
    </lineage>
</organism>
<evidence type="ECO:0000256" key="2">
    <source>
        <dbReference type="ARBA" id="ARBA00022801"/>
    </source>
</evidence>
<dbReference type="GO" id="GO:0046872">
    <property type="term" value="F:metal ion binding"/>
    <property type="evidence" value="ECO:0007669"/>
    <property type="project" value="UniProtKB-KW"/>
</dbReference>
<dbReference type="SUPFAM" id="SSF53187">
    <property type="entry name" value="Zn-dependent exopeptidases"/>
    <property type="match status" value="1"/>
</dbReference>
<feature type="binding site" evidence="3">
    <location>
        <position position="151"/>
    </location>
    <ligand>
        <name>Mn(2+)</name>
        <dbReference type="ChEBI" id="CHEBI:29035"/>
        <label>2</label>
    </ligand>
</feature>
<dbReference type="AlphaFoldDB" id="A0A433MNM5"/>
<comment type="caution">
    <text evidence="5">The sequence shown here is derived from an EMBL/GenBank/DDBJ whole genome shotgun (WGS) entry which is preliminary data.</text>
</comment>
<dbReference type="PANTHER" id="PTHR11014">
    <property type="entry name" value="PEPTIDASE M20 FAMILY MEMBER"/>
    <property type="match status" value="1"/>
</dbReference>
<reference evidence="5 6" key="1">
    <citation type="submission" date="2018-12" db="EMBL/GenBank/DDBJ databases">
        <title>The genome sequences of Variovorax guangxiensis DSM 27352.</title>
        <authorList>
            <person name="Gao J."/>
            <person name="Sun J."/>
        </authorList>
    </citation>
    <scope>NUCLEOTIDE SEQUENCE [LARGE SCALE GENOMIC DNA]</scope>
    <source>
        <strain evidence="5 6">DSM 27352</strain>
    </source>
</reference>
<dbReference type="PANTHER" id="PTHR11014:SF63">
    <property type="entry name" value="METALLOPEPTIDASE, PUTATIVE (AFU_ORTHOLOGUE AFUA_6G09600)-RELATED"/>
    <property type="match status" value="1"/>
</dbReference>
<dbReference type="InterPro" id="IPR002933">
    <property type="entry name" value="Peptidase_M20"/>
</dbReference>
<feature type="domain" description="Peptidase M20 dimerisation" evidence="4">
    <location>
        <begin position="199"/>
        <end position="284"/>
    </location>
</feature>
<protein>
    <submittedName>
        <fullName evidence="5">Amidohydrolase</fullName>
    </submittedName>
</protein>
<feature type="binding site" evidence="3">
    <location>
        <position position="115"/>
    </location>
    <ligand>
        <name>Mn(2+)</name>
        <dbReference type="ChEBI" id="CHEBI:29035"/>
        <label>2</label>
    </ligand>
</feature>
<evidence type="ECO:0000259" key="4">
    <source>
        <dbReference type="Pfam" id="PF07687"/>
    </source>
</evidence>
<dbReference type="SUPFAM" id="SSF55031">
    <property type="entry name" value="Bacterial exopeptidase dimerisation domain"/>
    <property type="match status" value="1"/>
</dbReference>
<evidence type="ECO:0000256" key="1">
    <source>
        <dbReference type="ARBA" id="ARBA00006153"/>
    </source>
</evidence>
<proteinExistence type="inferred from homology"/>
<dbReference type="InterPro" id="IPR017439">
    <property type="entry name" value="Amidohydrolase"/>
</dbReference>
<evidence type="ECO:0000313" key="5">
    <source>
        <dbReference type="EMBL" id="RUR69631.1"/>
    </source>
</evidence>
<sequence>MNVFSTRFSLGDIAETIDAQSQRQHAEVVAWRRHMHRHPELSFKEVDTANFLERELAAIKGLEVSRPTPTSLLARLAGGRKGRTLAMRADIDALPLQDRKRCDYASGKPNVMHACGHDGHAAMLLGAARILAGLRAQVPGEVRFFFQHAEEQHPGGAQQMVDAGVMKGVNQVISAHVMSTLDTGSIAVLDGPALASSDRFVLRLHGRGGHAANPDRCIDPIMIGAQIVCNLQAVVSRNVDPHEAVILSVTRFDGGTAFNVIPDTVELWGSVRCFSEHVRELVPALVERIANGVAGAHGASCELEYIRGYSPVVNDASVAARMRAVVKQGIATAVLQTIKPLPNSEDFSAFLKHAPGAYVFIGARSAAKGIVHPHHHPNFDFDEDALLHGVQLFANAPFHLNA</sequence>
<dbReference type="RefSeq" id="WP_126023728.1">
    <property type="nucleotide sequence ID" value="NZ_RXFT01000009.1"/>
</dbReference>
<gene>
    <name evidence="5" type="ORF">EJP67_21480</name>
</gene>
<dbReference type="Proteomes" id="UP000281118">
    <property type="component" value="Unassembled WGS sequence"/>
</dbReference>
<dbReference type="OrthoDB" id="8875216at2"/>
<dbReference type="Pfam" id="PF07687">
    <property type="entry name" value="M20_dimer"/>
    <property type="match status" value="1"/>
</dbReference>
<dbReference type="NCBIfam" id="TIGR01891">
    <property type="entry name" value="amidohydrolases"/>
    <property type="match status" value="1"/>
</dbReference>
<comment type="cofactor">
    <cofactor evidence="3">
        <name>Mn(2+)</name>
        <dbReference type="ChEBI" id="CHEBI:29035"/>
    </cofactor>
    <text evidence="3">The Mn(2+) ion enhances activity.</text>
</comment>
<name>A0A433MNM5_9BURK</name>
<keyword evidence="2 5" id="KW-0378">Hydrolase</keyword>
<dbReference type="PIRSF" id="PIRSF005962">
    <property type="entry name" value="Pept_M20D_amidohydro"/>
    <property type="match status" value="1"/>
</dbReference>
<keyword evidence="3" id="KW-0479">Metal-binding</keyword>
<accession>A0A433MNM5</accession>
<evidence type="ECO:0000313" key="6">
    <source>
        <dbReference type="Proteomes" id="UP000281118"/>
    </source>
</evidence>